<sequence>MDAIAKIFYSMNDYHYVKLLIVYLNHLIIQDYNPTTTKNIPSKIDKFVIKDLGYPFDLLTLSEQQFILR</sequence>
<evidence type="ECO:0000313" key="2">
    <source>
        <dbReference type="Proteomes" id="UP000887458"/>
    </source>
</evidence>
<accession>A0ABQ8JH09</accession>
<comment type="caution">
    <text evidence="1">The sequence shown here is derived from an EMBL/GenBank/DDBJ whole genome shotgun (WGS) entry which is preliminary data.</text>
</comment>
<dbReference type="Proteomes" id="UP000887458">
    <property type="component" value="Unassembled WGS sequence"/>
</dbReference>
<proteinExistence type="predicted"/>
<keyword evidence="2" id="KW-1185">Reference proteome</keyword>
<protein>
    <submittedName>
        <fullName evidence="1">Uncharacterized protein</fullName>
    </submittedName>
</protein>
<gene>
    <name evidence="1" type="ORF">DERP_002178</name>
</gene>
<reference evidence="1 2" key="1">
    <citation type="journal article" date="2018" name="J. Allergy Clin. Immunol.">
        <title>High-quality assembly of Dermatophagoides pteronyssinus genome and transcriptome reveals a wide range of novel allergens.</title>
        <authorList>
            <person name="Liu X.Y."/>
            <person name="Yang K.Y."/>
            <person name="Wang M.Q."/>
            <person name="Kwok J.S."/>
            <person name="Zeng X."/>
            <person name="Yang Z."/>
            <person name="Xiao X.J."/>
            <person name="Lau C.P."/>
            <person name="Li Y."/>
            <person name="Huang Z.M."/>
            <person name="Ba J.G."/>
            <person name="Yim A.K."/>
            <person name="Ouyang C.Y."/>
            <person name="Ngai S.M."/>
            <person name="Chan T.F."/>
            <person name="Leung E.L."/>
            <person name="Liu L."/>
            <person name="Liu Z.G."/>
            <person name="Tsui S.K."/>
        </authorList>
    </citation>
    <scope>NUCLEOTIDE SEQUENCE [LARGE SCALE GENOMIC DNA]</scope>
    <source>
        <strain evidence="1">Derp</strain>
    </source>
</reference>
<dbReference type="EMBL" id="NJHN03000037">
    <property type="protein sequence ID" value="KAH9421888.1"/>
    <property type="molecule type" value="Genomic_DNA"/>
</dbReference>
<reference evidence="1 2" key="2">
    <citation type="journal article" date="2022" name="Mol. Biol. Evol.">
        <title>Comparative Genomics Reveals Insights into the Divergent Evolution of Astigmatic Mites and Household Pest Adaptations.</title>
        <authorList>
            <person name="Xiong Q."/>
            <person name="Wan A.T."/>
            <person name="Liu X."/>
            <person name="Fung C.S."/>
            <person name="Xiao X."/>
            <person name="Malainual N."/>
            <person name="Hou J."/>
            <person name="Wang L."/>
            <person name="Wang M."/>
            <person name="Yang K.Y."/>
            <person name="Cui Y."/>
            <person name="Leung E.L."/>
            <person name="Nong W."/>
            <person name="Shin S.K."/>
            <person name="Au S.W."/>
            <person name="Jeong K.Y."/>
            <person name="Chew F.T."/>
            <person name="Hui J.H."/>
            <person name="Leung T.F."/>
            <person name="Tungtrongchitr A."/>
            <person name="Zhong N."/>
            <person name="Liu Z."/>
            <person name="Tsui S.K."/>
        </authorList>
    </citation>
    <scope>NUCLEOTIDE SEQUENCE [LARGE SCALE GENOMIC DNA]</scope>
    <source>
        <strain evidence="1">Derp</strain>
    </source>
</reference>
<evidence type="ECO:0000313" key="1">
    <source>
        <dbReference type="EMBL" id="KAH9421888.1"/>
    </source>
</evidence>
<organism evidence="1 2">
    <name type="scientific">Dermatophagoides pteronyssinus</name>
    <name type="common">European house dust mite</name>
    <dbReference type="NCBI Taxonomy" id="6956"/>
    <lineage>
        <taxon>Eukaryota</taxon>
        <taxon>Metazoa</taxon>
        <taxon>Ecdysozoa</taxon>
        <taxon>Arthropoda</taxon>
        <taxon>Chelicerata</taxon>
        <taxon>Arachnida</taxon>
        <taxon>Acari</taxon>
        <taxon>Acariformes</taxon>
        <taxon>Sarcoptiformes</taxon>
        <taxon>Astigmata</taxon>
        <taxon>Psoroptidia</taxon>
        <taxon>Analgoidea</taxon>
        <taxon>Pyroglyphidae</taxon>
        <taxon>Dermatophagoidinae</taxon>
        <taxon>Dermatophagoides</taxon>
    </lineage>
</organism>
<name>A0ABQ8JH09_DERPT</name>